<dbReference type="Proteomes" id="UP000029452">
    <property type="component" value="Unassembled WGS sequence"/>
</dbReference>
<gene>
    <name evidence="1" type="ORF">LptCag_0184</name>
</gene>
<name>A0A094YK66_9BACT</name>
<reference evidence="1 2" key="1">
    <citation type="submission" date="2014-06" db="EMBL/GenBank/DDBJ databases">
        <title>Draft genome sequence of iron oxidizing acidophile Leptospirillum ferriphilum DSM14647.</title>
        <authorList>
            <person name="Cardenas J.P."/>
            <person name="Lazcano M."/>
            <person name="Ossandon F.J."/>
            <person name="Corbett M."/>
            <person name="Holmes D.S."/>
            <person name="Watkin E."/>
        </authorList>
    </citation>
    <scope>NUCLEOTIDE SEQUENCE [LARGE SCALE GENOMIC DNA]</scope>
    <source>
        <strain evidence="1 2">DSM 14647</strain>
    </source>
</reference>
<dbReference type="EMBL" id="JPGK01000006">
    <property type="protein sequence ID" value="KGA93571.1"/>
    <property type="molecule type" value="Genomic_DNA"/>
</dbReference>
<dbReference type="AlphaFoldDB" id="A0A094YK66"/>
<sequence>MIMMVFFQEEGKTFLFWREYAGKESSRRKLFRFGIREVS</sequence>
<accession>A0A094YK66</accession>
<protein>
    <submittedName>
        <fullName evidence="1">Uncharacterized protein</fullName>
    </submittedName>
</protein>
<organism evidence="1 2">
    <name type="scientific">Leptospirillum ferriphilum</name>
    <dbReference type="NCBI Taxonomy" id="178606"/>
    <lineage>
        <taxon>Bacteria</taxon>
        <taxon>Pseudomonadati</taxon>
        <taxon>Nitrospirota</taxon>
        <taxon>Nitrospiria</taxon>
        <taxon>Nitrospirales</taxon>
        <taxon>Nitrospiraceae</taxon>
        <taxon>Leptospirillum</taxon>
    </lineage>
</organism>
<evidence type="ECO:0000313" key="2">
    <source>
        <dbReference type="Proteomes" id="UP000029452"/>
    </source>
</evidence>
<comment type="caution">
    <text evidence="1">The sequence shown here is derived from an EMBL/GenBank/DDBJ whole genome shotgun (WGS) entry which is preliminary data.</text>
</comment>
<proteinExistence type="predicted"/>
<evidence type="ECO:0000313" key="1">
    <source>
        <dbReference type="EMBL" id="KGA93571.1"/>
    </source>
</evidence>